<evidence type="ECO:0000256" key="7">
    <source>
        <dbReference type="ARBA" id="ARBA00047942"/>
    </source>
</evidence>
<evidence type="ECO:0000259" key="8">
    <source>
        <dbReference type="Pfam" id="PF02384"/>
    </source>
</evidence>
<dbReference type="SUPFAM" id="SSF53335">
    <property type="entry name" value="S-adenosyl-L-methionine-dependent methyltransferases"/>
    <property type="match status" value="1"/>
</dbReference>
<evidence type="ECO:0000256" key="5">
    <source>
        <dbReference type="ARBA" id="ARBA00022691"/>
    </source>
</evidence>
<dbReference type="OrthoDB" id="9806213at2"/>
<dbReference type="PANTHER" id="PTHR33841:SF5">
    <property type="entry name" value="DNA METHYLASE (MODIFICATION METHYLASE) (METHYLTRANSFERASE)-RELATED"/>
    <property type="match status" value="1"/>
</dbReference>
<dbReference type="PANTHER" id="PTHR33841">
    <property type="entry name" value="DNA METHYLTRANSFERASE YEEA-RELATED"/>
    <property type="match status" value="1"/>
</dbReference>
<dbReference type="InterPro" id="IPR002052">
    <property type="entry name" value="DNA_methylase_N6_adenine_CS"/>
</dbReference>
<dbReference type="EMBL" id="FOMW01000064">
    <property type="protein sequence ID" value="SFF30975.1"/>
    <property type="molecule type" value="Genomic_DNA"/>
</dbReference>
<dbReference type="InterPro" id="IPR003356">
    <property type="entry name" value="DNA_methylase_A-5"/>
</dbReference>
<gene>
    <name evidence="9" type="ORF">SAMN04488523_1641</name>
</gene>
<keyword evidence="4 9" id="KW-0808">Transferase</keyword>
<sequence>IMAPSKEAKTWEFGDFQTPAELARQALSHLRKLDPDFRPRTIIEPTCGVGAFLLAAADIFPEAEKVVGLEIEPNYLANVRSTVSDRSDSHRFDLREGDFFKTDWASLLGKLPEPILIVGNPPWVTSADIGRLKGSNLPEKSNFQKYTGFEAVTGKANFDISEWMLIQNLKWISEHSGCLAMLCKTSVARKILRHAWKDGVPTTGSRMVQIDAMEHFSAAVDACFFSVKTNGGKTTTDCAFFDSFDATEPSNTFGYHDGMMLSHVDQFYDHRELLGKDNHYTWRSGVKHDSSKVMELRKVDGELKNGYGQAVQLEKLYRFPLLKSSDLGNGRVKESRLETIVTQRKVGEATDCIREQAPLTWAYLEQHGEALDSRGSSIYRNKPRFSIFGVGAYTFTDWKVAISGFYKRLEFQVVGPIDGKPVVFDDTVYLLNAKTQEEAYFLADLLNSEPCQKFLESMVFWSEKRPITVDLLKRINLEKVATQLGRQDEYISFVELPALPLFAPSQDTTFSNATKIRA</sequence>
<reference evidence="9 10" key="1">
    <citation type="submission" date="2016-10" db="EMBL/GenBank/DDBJ databases">
        <authorList>
            <person name="de Groot N.N."/>
        </authorList>
    </citation>
    <scope>NUCLEOTIDE SEQUENCE [LARGE SCALE GENOMIC DNA]</scope>
    <source>
        <strain evidence="9 10">DSM 11443</strain>
    </source>
</reference>
<feature type="domain" description="DNA methylase adenine-specific" evidence="8">
    <location>
        <begin position="10"/>
        <end position="183"/>
    </location>
</feature>
<dbReference type="AlphaFoldDB" id="A0A1I2HKX1"/>
<dbReference type="GO" id="GO:0003677">
    <property type="term" value="F:DNA binding"/>
    <property type="evidence" value="ECO:0007669"/>
    <property type="project" value="InterPro"/>
</dbReference>
<keyword evidence="6" id="KW-0680">Restriction system</keyword>
<evidence type="ECO:0000256" key="4">
    <source>
        <dbReference type="ARBA" id="ARBA00022679"/>
    </source>
</evidence>
<protein>
    <recommendedName>
        <fullName evidence="2">site-specific DNA-methyltransferase (adenine-specific)</fullName>
        <ecNumber evidence="2">2.1.1.72</ecNumber>
    </recommendedName>
</protein>
<dbReference type="GO" id="GO:0032259">
    <property type="term" value="P:methylation"/>
    <property type="evidence" value="ECO:0007669"/>
    <property type="project" value="UniProtKB-KW"/>
</dbReference>
<keyword evidence="10" id="KW-1185">Reference proteome</keyword>
<dbReference type="EC" id="2.1.1.72" evidence="2"/>
<name>A0A1I2HKX1_9RHOB</name>
<dbReference type="Pfam" id="PF02384">
    <property type="entry name" value="N6_Mtase"/>
    <property type="match status" value="1"/>
</dbReference>
<dbReference type="PROSITE" id="PS00092">
    <property type="entry name" value="N6_MTASE"/>
    <property type="match status" value="1"/>
</dbReference>
<dbReference type="Gene3D" id="3.40.50.150">
    <property type="entry name" value="Vaccinia Virus protein VP39"/>
    <property type="match status" value="1"/>
</dbReference>
<dbReference type="GO" id="GO:0008170">
    <property type="term" value="F:N-methyltransferase activity"/>
    <property type="evidence" value="ECO:0007669"/>
    <property type="project" value="InterPro"/>
</dbReference>
<dbReference type="Proteomes" id="UP000198977">
    <property type="component" value="Unassembled WGS sequence"/>
</dbReference>
<evidence type="ECO:0000256" key="1">
    <source>
        <dbReference type="ARBA" id="ARBA00006594"/>
    </source>
</evidence>
<evidence type="ECO:0000313" key="10">
    <source>
        <dbReference type="Proteomes" id="UP000198977"/>
    </source>
</evidence>
<keyword evidence="3 9" id="KW-0489">Methyltransferase</keyword>
<organism evidence="9 10">
    <name type="scientific">Sulfitobacter brevis</name>
    <dbReference type="NCBI Taxonomy" id="74348"/>
    <lineage>
        <taxon>Bacteria</taxon>
        <taxon>Pseudomonadati</taxon>
        <taxon>Pseudomonadota</taxon>
        <taxon>Alphaproteobacteria</taxon>
        <taxon>Rhodobacterales</taxon>
        <taxon>Roseobacteraceae</taxon>
        <taxon>Sulfitobacter</taxon>
    </lineage>
</organism>
<comment type="similarity">
    <text evidence="1">Belongs to the N(4)/N(6)-methyltransferase family.</text>
</comment>
<dbReference type="RefSeq" id="WP_143092523.1">
    <property type="nucleotide sequence ID" value="NZ_FOMW01000064.1"/>
</dbReference>
<accession>A0A1I2HKX1</accession>
<keyword evidence="5" id="KW-0949">S-adenosyl-L-methionine</keyword>
<evidence type="ECO:0000313" key="9">
    <source>
        <dbReference type="EMBL" id="SFF30975.1"/>
    </source>
</evidence>
<dbReference type="InterPro" id="IPR029063">
    <property type="entry name" value="SAM-dependent_MTases_sf"/>
</dbReference>
<evidence type="ECO:0000256" key="2">
    <source>
        <dbReference type="ARBA" id="ARBA00011900"/>
    </source>
</evidence>
<dbReference type="InterPro" id="IPR050953">
    <property type="entry name" value="N4_N6_ade-DNA_methylase"/>
</dbReference>
<evidence type="ECO:0000256" key="6">
    <source>
        <dbReference type="ARBA" id="ARBA00022747"/>
    </source>
</evidence>
<proteinExistence type="inferred from homology"/>
<evidence type="ECO:0000256" key="3">
    <source>
        <dbReference type="ARBA" id="ARBA00022603"/>
    </source>
</evidence>
<comment type="catalytic activity">
    <reaction evidence="7">
        <text>a 2'-deoxyadenosine in DNA + S-adenosyl-L-methionine = an N(6)-methyl-2'-deoxyadenosine in DNA + S-adenosyl-L-homocysteine + H(+)</text>
        <dbReference type="Rhea" id="RHEA:15197"/>
        <dbReference type="Rhea" id="RHEA-COMP:12418"/>
        <dbReference type="Rhea" id="RHEA-COMP:12419"/>
        <dbReference type="ChEBI" id="CHEBI:15378"/>
        <dbReference type="ChEBI" id="CHEBI:57856"/>
        <dbReference type="ChEBI" id="CHEBI:59789"/>
        <dbReference type="ChEBI" id="CHEBI:90615"/>
        <dbReference type="ChEBI" id="CHEBI:90616"/>
        <dbReference type="EC" id="2.1.1.72"/>
    </reaction>
</comment>
<dbReference type="GO" id="GO:0009007">
    <property type="term" value="F:site-specific DNA-methyltransferase (adenine-specific) activity"/>
    <property type="evidence" value="ECO:0007669"/>
    <property type="project" value="UniProtKB-EC"/>
</dbReference>
<feature type="non-terminal residue" evidence="9">
    <location>
        <position position="1"/>
    </location>
</feature>
<dbReference type="PRINTS" id="PR00507">
    <property type="entry name" value="N12N6MTFRASE"/>
</dbReference>
<dbReference type="GO" id="GO:0009307">
    <property type="term" value="P:DNA restriction-modification system"/>
    <property type="evidence" value="ECO:0007669"/>
    <property type="project" value="UniProtKB-KW"/>
</dbReference>